<organism evidence="1 2">
    <name type="scientific">Dasania phycosphaerae</name>
    <dbReference type="NCBI Taxonomy" id="2950436"/>
    <lineage>
        <taxon>Bacteria</taxon>
        <taxon>Pseudomonadati</taxon>
        <taxon>Pseudomonadota</taxon>
        <taxon>Gammaproteobacteria</taxon>
        <taxon>Cellvibrionales</taxon>
        <taxon>Spongiibacteraceae</taxon>
        <taxon>Dasania</taxon>
    </lineage>
</organism>
<dbReference type="Pfam" id="PF11198">
    <property type="entry name" value="DUF2857"/>
    <property type="match status" value="1"/>
</dbReference>
<dbReference type="AlphaFoldDB" id="A0A9J6RRI7"/>
<evidence type="ECO:0000313" key="2">
    <source>
        <dbReference type="Proteomes" id="UP001069090"/>
    </source>
</evidence>
<proteinExistence type="predicted"/>
<dbReference type="Proteomes" id="UP001069090">
    <property type="component" value="Unassembled WGS sequence"/>
</dbReference>
<protein>
    <submittedName>
        <fullName evidence="1">STY4526/YPO1902 family pathogenicity island replication protein</fullName>
    </submittedName>
</protein>
<evidence type="ECO:0000313" key="1">
    <source>
        <dbReference type="EMBL" id="MCZ0867203.1"/>
    </source>
</evidence>
<comment type="caution">
    <text evidence="1">The sequence shown here is derived from an EMBL/GenBank/DDBJ whole genome shotgun (WGS) entry which is preliminary data.</text>
</comment>
<sequence length="178" mass="21022">MANFEDKMCRSAAETLMSSLESLHSIHFETQELSDELLTTLSKLNLTEQKSLINRARYFLKVGVDEKALTRQLKELEDKREDRELEDIYLFHGAPLILMRRLFGMHASEFSRRRNVLNIRGVGSGRPPLCDEESDHLVWKLWQHHKQLEERERFLKIADETSLDLHLIWSALREYIDN</sequence>
<reference evidence="1 2" key="1">
    <citation type="submission" date="2022-12" db="EMBL/GenBank/DDBJ databases">
        <title>Dasania phycosphaerae sp. nov., isolated from particulate material of the south coast of Korea.</title>
        <authorList>
            <person name="Jiang Y."/>
        </authorList>
    </citation>
    <scope>NUCLEOTIDE SEQUENCE [LARGE SCALE GENOMIC DNA]</scope>
    <source>
        <strain evidence="1 2">GY-19</strain>
    </source>
</reference>
<gene>
    <name evidence="1" type="ORF">O0V09_18555</name>
</gene>
<accession>A0A9J6RRI7</accession>
<keyword evidence="2" id="KW-1185">Reference proteome</keyword>
<name>A0A9J6RRI7_9GAMM</name>
<dbReference type="InterPro" id="IPR021364">
    <property type="entry name" value="DUF2857"/>
</dbReference>
<dbReference type="RefSeq" id="WP_268905439.1">
    <property type="nucleotide sequence ID" value="NZ_JAPTGG010000028.1"/>
</dbReference>
<dbReference type="EMBL" id="JAPTGG010000028">
    <property type="protein sequence ID" value="MCZ0867203.1"/>
    <property type="molecule type" value="Genomic_DNA"/>
</dbReference>